<dbReference type="InterPro" id="IPR015797">
    <property type="entry name" value="NUDIX_hydrolase-like_dom_sf"/>
</dbReference>
<sequence length="125" mass="12829">MTLEPAEGVVQAVVLYDGRLLLVADGHGWALPSGTPEPAEPAEATAARVVYELTGYLVDGTEPLTPPHSAAADGASAVVCQLLSESPSDGAGLAPEQVRWVPIPETAGAALPPAVREYLRGHTPV</sequence>
<organism evidence="2 3">
    <name type="scientific">Streptomyces puniciscabiei</name>
    <dbReference type="NCBI Taxonomy" id="164348"/>
    <lineage>
        <taxon>Bacteria</taxon>
        <taxon>Bacillati</taxon>
        <taxon>Actinomycetota</taxon>
        <taxon>Actinomycetes</taxon>
        <taxon>Kitasatosporales</taxon>
        <taxon>Streptomycetaceae</taxon>
        <taxon>Streptomyces</taxon>
    </lineage>
</organism>
<evidence type="ECO:0000259" key="1">
    <source>
        <dbReference type="Pfam" id="PF00293"/>
    </source>
</evidence>
<accession>A0A542SZ23</accession>
<dbReference type="AlphaFoldDB" id="A0A542SZ23"/>
<comment type="caution">
    <text evidence="2">The sequence shown here is derived from an EMBL/GenBank/DDBJ whole genome shotgun (WGS) entry which is preliminary data.</text>
</comment>
<protein>
    <submittedName>
        <fullName evidence="2">ADP-ribose pyrophosphatase YjhB (NUDIX family)</fullName>
    </submittedName>
</protein>
<proteinExistence type="predicted"/>
<evidence type="ECO:0000313" key="3">
    <source>
        <dbReference type="Proteomes" id="UP000318103"/>
    </source>
</evidence>
<keyword evidence="3" id="KW-1185">Reference proteome</keyword>
<dbReference type="Proteomes" id="UP000318103">
    <property type="component" value="Unassembled WGS sequence"/>
</dbReference>
<name>A0A542SZ23_9ACTN</name>
<dbReference type="Gene3D" id="3.90.79.10">
    <property type="entry name" value="Nucleoside Triphosphate Pyrophosphohydrolase"/>
    <property type="match status" value="1"/>
</dbReference>
<dbReference type="OrthoDB" id="4248693at2"/>
<reference evidence="2 3" key="1">
    <citation type="submission" date="2019-06" db="EMBL/GenBank/DDBJ databases">
        <title>Sequencing the genomes of 1000 actinobacteria strains.</title>
        <authorList>
            <person name="Klenk H.-P."/>
        </authorList>
    </citation>
    <scope>NUCLEOTIDE SEQUENCE [LARGE SCALE GENOMIC DNA]</scope>
    <source>
        <strain evidence="2 3">DSM 41929</strain>
    </source>
</reference>
<dbReference type="STRING" id="164348.BFF78_02595"/>
<dbReference type="EMBL" id="VFNX01000004">
    <property type="protein sequence ID" value="TQK79870.1"/>
    <property type="molecule type" value="Genomic_DNA"/>
</dbReference>
<dbReference type="InterPro" id="IPR000086">
    <property type="entry name" value="NUDIX_hydrolase_dom"/>
</dbReference>
<feature type="domain" description="Nudix hydrolase" evidence="1">
    <location>
        <begin position="12"/>
        <end position="106"/>
    </location>
</feature>
<dbReference type="Pfam" id="PF00293">
    <property type="entry name" value="NUDIX"/>
    <property type="match status" value="1"/>
</dbReference>
<evidence type="ECO:0000313" key="2">
    <source>
        <dbReference type="EMBL" id="TQK79870.1"/>
    </source>
</evidence>
<gene>
    <name evidence="2" type="ORF">FB563_7727</name>
</gene>
<dbReference type="RefSeq" id="WP_055708233.1">
    <property type="nucleotide sequence ID" value="NZ_JBPJFI010000002.1"/>
</dbReference>
<dbReference type="SUPFAM" id="SSF55811">
    <property type="entry name" value="Nudix"/>
    <property type="match status" value="1"/>
</dbReference>